<proteinExistence type="inferred from homology"/>
<gene>
    <name evidence="5" type="ORF">MGWOODY_Clf2618</name>
</gene>
<dbReference type="InterPro" id="IPR050223">
    <property type="entry name" value="D-isomer_2-hydroxyacid_DH"/>
</dbReference>
<dbReference type="GO" id="GO:0004617">
    <property type="term" value="F:phosphoglycerate dehydrogenase activity"/>
    <property type="evidence" value="ECO:0007669"/>
    <property type="project" value="UniProtKB-EC"/>
</dbReference>
<dbReference type="InterPro" id="IPR036291">
    <property type="entry name" value="NAD(P)-bd_dom_sf"/>
</dbReference>
<accession>A0A170Q9G4</accession>
<dbReference type="GO" id="GO:0005829">
    <property type="term" value="C:cytosol"/>
    <property type="evidence" value="ECO:0007669"/>
    <property type="project" value="TreeGrafter"/>
</dbReference>
<dbReference type="SUPFAM" id="SSF51735">
    <property type="entry name" value="NAD(P)-binding Rossmann-fold domains"/>
    <property type="match status" value="1"/>
</dbReference>
<dbReference type="PROSITE" id="PS00065">
    <property type="entry name" value="D_2_HYDROXYACID_DH_1"/>
    <property type="match status" value="1"/>
</dbReference>
<reference evidence="5" key="1">
    <citation type="submission" date="2015-10" db="EMBL/GenBank/DDBJ databases">
        <authorList>
            <person name="Gilbert D.G."/>
        </authorList>
    </citation>
    <scope>NUCLEOTIDE SEQUENCE</scope>
</reference>
<dbReference type="Gene3D" id="3.40.50.720">
    <property type="entry name" value="NAD(P)-binding Rossmann-like Domain"/>
    <property type="match status" value="2"/>
</dbReference>
<dbReference type="AlphaFoldDB" id="A0A170Q9G4"/>
<dbReference type="InterPro" id="IPR006140">
    <property type="entry name" value="D-isomer_DH_NAD-bd"/>
</dbReference>
<evidence type="ECO:0000256" key="2">
    <source>
        <dbReference type="ARBA" id="ARBA00023002"/>
    </source>
</evidence>
<evidence type="ECO:0000256" key="1">
    <source>
        <dbReference type="ARBA" id="ARBA00005854"/>
    </source>
</evidence>
<evidence type="ECO:0000259" key="4">
    <source>
        <dbReference type="Pfam" id="PF02826"/>
    </source>
</evidence>
<sequence length="330" mass="36240">MFKPRVYVTRQIFPDALDLIEKFAELELWPDDVPPSPEQLMEAMSNVDGAIINVMDRIDAPLLDAAPKLRVLSQVAAGLDNIDIPAATKRDIMVGYTPGVLAKSTADLAFALLLAVARRVVESDRWVREGNWKISHHPMFWLGSEVNGSTLGILGLGGIGLEMAKRGLGFDMKVLYHSRTRKRDLEKEYGLKYASFKRVLAESDFLSIHVPLTPQTNHFIGEKQLQMMKPSSILVNLSRGPVVDTDALHQALTNGTIAGAGLDVFDPEPVPTDHPILGLDNVVVLPHIGSASNRSRRDMHLLAARNLVAGLNGDRLEECANPEVYESLGI</sequence>
<dbReference type="PANTHER" id="PTHR10996">
    <property type="entry name" value="2-HYDROXYACID DEHYDROGENASE-RELATED"/>
    <property type="match status" value="1"/>
</dbReference>
<feature type="domain" description="D-isomer specific 2-hydroxyacid dehydrogenase NAD-binding" evidence="4">
    <location>
        <begin position="110"/>
        <end position="289"/>
    </location>
</feature>
<comment type="similarity">
    <text evidence="1">Belongs to the D-isomer specific 2-hydroxyacid dehydrogenase family.</text>
</comment>
<dbReference type="EMBL" id="FAXA01000109">
    <property type="protein sequence ID" value="CUV01637.1"/>
    <property type="molecule type" value="Genomic_DNA"/>
</dbReference>
<name>A0A170Q9G4_9ZZZZ</name>
<dbReference type="GO" id="GO:0030267">
    <property type="term" value="F:glyoxylate reductase (NADPH) activity"/>
    <property type="evidence" value="ECO:0007669"/>
    <property type="project" value="TreeGrafter"/>
</dbReference>
<dbReference type="PROSITE" id="PS00670">
    <property type="entry name" value="D_2_HYDROXYACID_DH_2"/>
    <property type="match status" value="1"/>
</dbReference>
<protein>
    <submittedName>
        <fullName evidence="5">D-3-phosphoglycerate dehydrogenase</fullName>
        <ecNumber evidence="5">1.1.1.95</ecNumber>
    </submittedName>
</protein>
<dbReference type="InterPro" id="IPR029752">
    <property type="entry name" value="D-isomer_DH_CS1"/>
</dbReference>
<dbReference type="EC" id="1.1.1.95" evidence="5"/>
<evidence type="ECO:0000259" key="3">
    <source>
        <dbReference type="Pfam" id="PF00389"/>
    </source>
</evidence>
<dbReference type="GO" id="GO:0051287">
    <property type="term" value="F:NAD binding"/>
    <property type="evidence" value="ECO:0007669"/>
    <property type="project" value="InterPro"/>
</dbReference>
<evidence type="ECO:0000313" key="5">
    <source>
        <dbReference type="EMBL" id="CUV01637.1"/>
    </source>
</evidence>
<keyword evidence="2 5" id="KW-0560">Oxidoreductase</keyword>
<dbReference type="CDD" id="cd05301">
    <property type="entry name" value="GDH"/>
    <property type="match status" value="1"/>
</dbReference>
<dbReference type="InterPro" id="IPR006139">
    <property type="entry name" value="D-isomer_2_OHA_DH_cat_dom"/>
</dbReference>
<dbReference type="GO" id="GO:0016618">
    <property type="term" value="F:hydroxypyruvate reductase [NAD(P)H] activity"/>
    <property type="evidence" value="ECO:0007669"/>
    <property type="project" value="TreeGrafter"/>
</dbReference>
<dbReference type="Pfam" id="PF00389">
    <property type="entry name" value="2-Hacid_dh"/>
    <property type="match status" value="1"/>
</dbReference>
<dbReference type="Pfam" id="PF02826">
    <property type="entry name" value="2-Hacid_dh_C"/>
    <property type="match status" value="1"/>
</dbReference>
<dbReference type="PROSITE" id="PS00671">
    <property type="entry name" value="D_2_HYDROXYACID_DH_3"/>
    <property type="match status" value="1"/>
</dbReference>
<dbReference type="SUPFAM" id="SSF52283">
    <property type="entry name" value="Formate/glycerate dehydrogenase catalytic domain-like"/>
    <property type="match status" value="1"/>
</dbReference>
<dbReference type="InterPro" id="IPR029753">
    <property type="entry name" value="D-isomer_DH_CS"/>
</dbReference>
<dbReference type="PANTHER" id="PTHR10996:SF257">
    <property type="entry name" value="GLYOXYLATE REDUCTASE 1"/>
    <property type="match status" value="1"/>
</dbReference>
<dbReference type="FunFam" id="3.40.50.720:FF:000462">
    <property type="entry name" value="Glyoxylate reductase (NADP+)"/>
    <property type="match status" value="1"/>
</dbReference>
<feature type="domain" description="D-isomer specific 2-hydroxyacid dehydrogenase catalytic" evidence="3">
    <location>
        <begin position="6"/>
        <end position="321"/>
    </location>
</feature>
<organism evidence="5">
    <name type="scientific">hydrothermal vent metagenome</name>
    <dbReference type="NCBI Taxonomy" id="652676"/>
    <lineage>
        <taxon>unclassified sequences</taxon>
        <taxon>metagenomes</taxon>
        <taxon>ecological metagenomes</taxon>
    </lineage>
</organism>